<keyword evidence="5" id="KW-1185">Reference proteome</keyword>
<organism evidence="4 5">
    <name type="scientific">Chitinophaga caeni</name>
    <dbReference type="NCBI Taxonomy" id="2029983"/>
    <lineage>
        <taxon>Bacteria</taxon>
        <taxon>Pseudomonadati</taxon>
        <taxon>Bacteroidota</taxon>
        <taxon>Chitinophagia</taxon>
        <taxon>Chitinophagales</taxon>
        <taxon>Chitinophagaceae</taxon>
        <taxon>Chitinophaga</taxon>
    </lineage>
</organism>
<gene>
    <name evidence="4" type="ORF">COR50_05330</name>
</gene>
<dbReference type="InterPro" id="IPR052177">
    <property type="entry name" value="Divisome_Glycosyl_Hydrolase"/>
</dbReference>
<dbReference type="PANTHER" id="PTHR43405">
    <property type="entry name" value="GLYCOSYL HYDROLASE DIGH"/>
    <property type="match status" value="1"/>
</dbReference>
<evidence type="ECO:0000256" key="2">
    <source>
        <dbReference type="SAM" id="SignalP"/>
    </source>
</evidence>
<evidence type="ECO:0000256" key="1">
    <source>
        <dbReference type="ARBA" id="ARBA00022729"/>
    </source>
</evidence>
<feature type="chain" id="PRO_5012403442" description="Glycosyl hydrolase-like 10 domain-containing protein" evidence="2">
    <location>
        <begin position="22"/>
        <end position="512"/>
    </location>
</feature>
<name>A0A291QRW5_9BACT</name>
<dbReference type="EMBL" id="CP023777">
    <property type="protein sequence ID" value="ATL46651.1"/>
    <property type="molecule type" value="Genomic_DNA"/>
</dbReference>
<dbReference type="AlphaFoldDB" id="A0A291QRW5"/>
<feature type="domain" description="Glycosyl hydrolase-like 10" evidence="3">
    <location>
        <begin position="28"/>
        <end position="339"/>
    </location>
</feature>
<dbReference type="KEGG" id="cbae:COR50_05330"/>
<dbReference type="Pfam" id="PF02638">
    <property type="entry name" value="GHL10"/>
    <property type="match status" value="1"/>
</dbReference>
<reference evidence="4 5" key="1">
    <citation type="submission" date="2017-10" db="EMBL/GenBank/DDBJ databases">
        <title>Paenichitinophaga pekingensis gen. nov., sp. nov., isolated from activated sludge.</title>
        <authorList>
            <person name="Jin D."/>
            <person name="Kong X."/>
            <person name="Deng Y."/>
            <person name="Bai Z."/>
        </authorList>
    </citation>
    <scope>NUCLEOTIDE SEQUENCE [LARGE SCALE GENOMIC DNA]</scope>
    <source>
        <strain evidence="4 5">13</strain>
    </source>
</reference>
<proteinExistence type="predicted"/>
<dbReference type="OrthoDB" id="9773203at2"/>
<dbReference type="SUPFAM" id="SSF51445">
    <property type="entry name" value="(Trans)glycosidases"/>
    <property type="match status" value="1"/>
</dbReference>
<evidence type="ECO:0000313" key="4">
    <source>
        <dbReference type="EMBL" id="ATL46651.1"/>
    </source>
</evidence>
<dbReference type="InterPro" id="IPR017853">
    <property type="entry name" value="GH"/>
</dbReference>
<evidence type="ECO:0000259" key="3">
    <source>
        <dbReference type="Pfam" id="PF02638"/>
    </source>
</evidence>
<sequence>MMAKRIIIGICLLSFCCNLFAQKPPKRELRAVWIATVENIDWPSRKGLPSQQQQQELIDLLDAQKRMGMNAVVLQVRPVADAFYFSPFEPWSEYLTGRQGQAPNPYYDPLAFAITEAHKRGMEFHAWFNPYRAVFNTRRSSIASNHITRLHPEWFVTYGDTKYFDPGIPEVRDYVTQVIKDVVKRYDIDAVHFDDYFYPYRIPGKDFPDYNSYRKYGNGMRQDDWRRHNVDTIIQMLSQVIKAEKPYVKFGISPFGVWRNIDRDPEGSQTRGGQTNYDDLYADVLKWLKKGWIDYVTPQLYWEFGHRLVGYQVLVNWWNDHAYGKHVYIGHGAYRLKSNAAWSDPYELPRQVLTNRNLPHVEGSMFFSAKSFANNPLGIVDTFQNHLFKTPALVPEMPWLGGKAPFSPYFIDAFEKDNGLEIHWADDDTSHRTRQYVLYKFKPNEPLNLNDATKILSIVPQMPDPVFLDTAYQSGQQYIYILTAMDRLQHESFPSAPLKVAAHGGRVYFYFE</sequence>
<protein>
    <recommendedName>
        <fullName evidence="3">Glycosyl hydrolase-like 10 domain-containing protein</fullName>
    </recommendedName>
</protein>
<dbReference type="PANTHER" id="PTHR43405:SF1">
    <property type="entry name" value="GLYCOSYL HYDROLASE DIGH"/>
    <property type="match status" value="1"/>
</dbReference>
<dbReference type="Gene3D" id="3.20.20.80">
    <property type="entry name" value="Glycosidases"/>
    <property type="match status" value="1"/>
</dbReference>
<dbReference type="InterPro" id="IPR003790">
    <property type="entry name" value="GHL10"/>
</dbReference>
<keyword evidence="1 2" id="KW-0732">Signal</keyword>
<accession>A0A291QRW5</accession>
<dbReference type="Proteomes" id="UP000220133">
    <property type="component" value="Chromosome"/>
</dbReference>
<feature type="signal peptide" evidence="2">
    <location>
        <begin position="1"/>
        <end position="21"/>
    </location>
</feature>
<evidence type="ECO:0000313" key="5">
    <source>
        <dbReference type="Proteomes" id="UP000220133"/>
    </source>
</evidence>